<reference evidence="8 9" key="1">
    <citation type="submission" date="2021-11" db="EMBL/GenBank/DDBJ databases">
        <title>Black yeast isolated from Biological Soil Crust.</title>
        <authorList>
            <person name="Kurbessoian T."/>
        </authorList>
    </citation>
    <scope>NUCLEOTIDE SEQUENCE [LARGE SCALE GENOMIC DNA]</scope>
    <source>
        <strain evidence="8 9">CCFEE 5522</strain>
    </source>
</reference>
<feature type="region of interest" description="Disordered" evidence="7">
    <location>
        <begin position="1"/>
        <end position="56"/>
    </location>
</feature>
<feature type="compositionally biased region" description="Polar residues" evidence="7">
    <location>
        <begin position="175"/>
        <end position="187"/>
    </location>
</feature>
<sequence length="368" mass="40161">MEAYQQYHPQQPPAYPHAHTQPQQTHVSPVMQSQQQQPNYGQHQQQPQMAGQHMMMQPGYPNPAYAMQPQYPQVSPSQAAAMATAAASGYPYSSMPDASLQGSLPQTSPRLQQVKVDGSGMQRPNPQSPRQQNQMQLPSSLAGQMSMPPAQSMSSSIPLPMPPQPMQQAQRRMSHSVNQSPALQTQQPQPPMNAPHRPSVPPAPQQQQQPPPPPQPQASPDAPPAAGTAEESPLYVNAKQFHRILKRRMARQKLEEALRLTSKGRKPYLHESRHNHAMRRPRGPGGRFLTADEVAAMDAGVGGGPLDYSMPPPAPEEKIGNGHGHGARTNGSAKRKAGMQKVESAAASKRNKVRSPEDEDDDDDDEDG</sequence>
<dbReference type="PROSITE" id="PS51152">
    <property type="entry name" value="NFYA_HAP2_2"/>
    <property type="match status" value="1"/>
</dbReference>
<dbReference type="GO" id="GO:0003700">
    <property type="term" value="F:DNA-binding transcription factor activity"/>
    <property type="evidence" value="ECO:0007669"/>
    <property type="project" value="UniProtKB-UniRule"/>
</dbReference>
<dbReference type="GO" id="GO:0005634">
    <property type="term" value="C:nucleus"/>
    <property type="evidence" value="ECO:0007669"/>
    <property type="project" value="UniProtKB-SubCell"/>
</dbReference>
<keyword evidence="9" id="KW-1185">Reference proteome</keyword>
<feature type="compositionally biased region" description="Pro residues" evidence="7">
    <location>
        <begin position="188"/>
        <end position="223"/>
    </location>
</feature>
<dbReference type="PRINTS" id="PR00616">
    <property type="entry name" value="CCAATSUBUNTB"/>
</dbReference>
<protein>
    <recommendedName>
        <fullName evidence="6">Transcriptional activator HAP2</fullName>
    </recommendedName>
</protein>
<evidence type="ECO:0000256" key="5">
    <source>
        <dbReference type="ARBA" id="ARBA00023242"/>
    </source>
</evidence>
<comment type="similarity">
    <text evidence="6">Belongs to the NFYA/HAP2 subunit family.</text>
</comment>
<dbReference type="InterPro" id="IPR001289">
    <property type="entry name" value="NFYA"/>
</dbReference>
<evidence type="ECO:0000256" key="2">
    <source>
        <dbReference type="ARBA" id="ARBA00023015"/>
    </source>
</evidence>
<dbReference type="PANTHER" id="PTHR12632">
    <property type="entry name" value="TRANSCRIPTION FACTOR NF-Y ALPHA-RELATED"/>
    <property type="match status" value="1"/>
</dbReference>
<evidence type="ECO:0000256" key="6">
    <source>
        <dbReference type="RuleBase" id="RU367155"/>
    </source>
</evidence>
<keyword evidence="3 6" id="KW-0238">DNA-binding</keyword>
<dbReference type="Pfam" id="PF02045">
    <property type="entry name" value="CBFB_NFYA"/>
    <property type="match status" value="1"/>
</dbReference>
<name>A0AAV9JKE8_9PEZI</name>
<evidence type="ECO:0000313" key="8">
    <source>
        <dbReference type="EMBL" id="KAK4545782.1"/>
    </source>
</evidence>
<gene>
    <name evidence="8" type="ORF">LTR36_002736</name>
</gene>
<keyword evidence="5 6" id="KW-0539">Nucleus</keyword>
<keyword evidence="4 6" id="KW-0804">Transcription</keyword>
<feature type="compositionally biased region" description="Low complexity" evidence="7">
    <location>
        <begin position="121"/>
        <end position="136"/>
    </location>
</feature>
<comment type="caution">
    <text evidence="8">The sequence shown here is derived from an EMBL/GenBank/DDBJ whole genome shotgun (WGS) entry which is preliminary data.</text>
</comment>
<evidence type="ECO:0000256" key="3">
    <source>
        <dbReference type="ARBA" id="ARBA00023125"/>
    </source>
</evidence>
<organism evidence="8 9">
    <name type="scientific">Oleoguttula mirabilis</name>
    <dbReference type="NCBI Taxonomy" id="1507867"/>
    <lineage>
        <taxon>Eukaryota</taxon>
        <taxon>Fungi</taxon>
        <taxon>Dikarya</taxon>
        <taxon>Ascomycota</taxon>
        <taxon>Pezizomycotina</taxon>
        <taxon>Dothideomycetes</taxon>
        <taxon>Dothideomycetidae</taxon>
        <taxon>Mycosphaerellales</taxon>
        <taxon>Teratosphaeriaceae</taxon>
        <taxon>Oleoguttula</taxon>
    </lineage>
</organism>
<evidence type="ECO:0000313" key="9">
    <source>
        <dbReference type="Proteomes" id="UP001324427"/>
    </source>
</evidence>
<evidence type="ECO:0000256" key="4">
    <source>
        <dbReference type="ARBA" id="ARBA00023163"/>
    </source>
</evidence>
<feature type="compositionally biased region" description="Low complexity" evidence="7">
    <location>
        <begin position="144"/>
        <end position="158"/>
    </location>
</feature>
<dbReference type="AlphaFoldDB" id="A0AAV9JKE8"/>
<dbReference type="EMBL" id="JAVFHQ010000018">
    <property type="protein sequence ID" value="KAK4545782.1"/>
    <property type="molecule type" value="Genomic_DNA"/>
</dbReference>
<dbReference type="Gene3D" id="6.10.250.2430">
    <property type="match status" value="1"/>
</dbReference>
<dbReference type="GO" id="GO:0003677">
    <property type="term" value="F:DNA binding"/>
    <property type="evidence" value="ECO:0007669"/>
    <property type="project" value="UniProtKB-KW"/>
</dbReference>
<comment type="function">
    <text evidence="6">Component of the sequence-specific heterotrimeric transcription factor (NF-Y) which specifically recognizes a 5'-CCAAT-3' box motif found in the promoters of its target genes.</text>
</comment>
<comment type="subcellular location">
    <subcellularLocation>
        <location evidence="1 6">Nucleus</location>
    </subcellularLocation>
</comment>
<evidence type="ECO:0000256" key="1">
    <source>
        <dbReference type="ARBA" id="ARBA00004123"/>
    </source>
</evidence>
<proteinExistence type="inferred from homology"/>
<keyword evidence="2 6" id="KW-0805">Transcription regulation</keyword>
<feature type="region of interest" description="Disordered" evidence="7">
    <location>
        <begin position="256"/>
        <end position="368"/>
    </location>
</feature>
<comment type="subunit">
    <text evidence="6">Heterotrimer.</text>
</comment>
<accession>A0AAV9JKE8</accession>
<dbReference type="Proteomes" id="UP001324427">
    <property type="component" value="Unassembled WGS sequence"/>
</dbReference>
<feature type="compositionally biased region" description="Acidic residues" evidence="7">
    <location>
        <begin position="357"/>
        <end position="368"/>
    </location>
</feature>
<dbReference type="SMART" id="SM00521">
    <property type="entry name" value="CBF"/>
    <property type="match status" value="1"/>
</dbReference>
<evidence type="ECO:0000256" key="7">
    <source>
        <dbReference type="SAM" id="MobiDB-lite"/>
    </source>
</evidence>
<feature type="region of interest" description="Disordered" evidence="7">
    <location>
        <begin position="116"/>
        <end position="234"/>
    </location>
</feature>
<feature type="compositionally biased region" description="Low complexity" evidence="7">
    <location>
        <begin position="32"/>
        <end position="56"/>
    </location>
</feature>